<evidence type="ECO:0000313" key="2">
    <source>
        <dbReference type="Proteomes" id="UP001057452"/>
    </source>
</evidence>
<feature type="non-terminal residue" evidence="1">
    <location>
        <position position="1"/>
    </location>
</feature>
<feature type="non-terminal residue" evidence="1">
    <location>
        <position position="76"/>
    </location>
</feature>
<dbReference type="EMBL" id="CM043802">
    <property type="protein sequence ID" value="KAI4808419.1"/>
    <property type="molecule type" value="Genomic_DNA"/>
</dbReference>
<sequence length="76" mass="8511">THTDSSAKWKPRRGDRDAVLAAVRVRMSDNQGCCNQPVITRAEYVVNVPDKLRGHFQLVENHPSIILLRSLALCGE</sequence>
<organism evidence="1 2">
    <name type="scientific">Chaenocephalus aceratus</name>
    <name type="common">Blackfin icefish</name>
    <name type="synonym">Chaenichthys aceratus</name>
    <dbReference type="NCBI Taxonomy" id="36190"/>
    <lineage>
        <taxon>Eukaryota</taxon>
        <taxon>Metazoa</taxon>
        <taxon>Chordata</taxon>
        <taxon>Craniata</taxon>
        <taxon>Vertebrata</taxon>
        <taxon>Euteleostomi</taxon>
        <taxon>Actinopterygii</taxon>
        <taxon>Neopterygii</taxon>
        <taxon>Teleostei</taxon>
        <taxon>Neoteleostei</taxon>
        <taxon>Acanthomorphata</taxon>
        <taxon>Eupercaria</taxon>
        <taxon>Perciformes</taxon>
        <taxon>Notothenioidei</taxon>
        <taxon>Channichthyidae</taxon>
        <taxon>Chaenocephalus</taxon>
    </lineage>
</organism>
<reference evidence="1" key="1">
    <citation type="submission" date="2022-05" db="EMBL/GenBank/DDBJ databases">
        <title>Chromosome-level genome of Chaenocephalus aceratus.</title>
        <authorList>
            <person name="Park H."/>
        </authorList>
    </citation>
    <scope>NUCLEOTIDE SEQUENCE</scope>
    <source>
        <strain evidence="1">KU_202001</strain>
    </source>
</reference>
<protein>
    <submittedName>
        <fullName evidence="1">Uncharacterized protein</fullName>
    </submittedName>
</protein>
<gene>
    <name evidence="1" type="ORF">KUCAC02_000479</name>
</gene>
<accession>A0ACB9W5R6</accession>
<proteinExistence type="predicted"/>
<keyword evidence="2" id="KW-1185">Reference proteome</keyword>
<name>A0ACB9W5R6_CHAAC</name>
<evidence type="ECO:0000313" key="1">
    <source>
        <dbReference type="EMBL" id="KAI4808419.1"/>
    </source>
</evidence>
<comment type="caution">
    <text evidence="1">The sequence shown here is derived from an EMBL/GenBank/DDBJ whole genome shotgun (WGS) entry which is preliminary data.</text>
</comment>
<dbReference type="Proteomes" id="UP001057452">
    <property type="component" value="Chromosome 18"/>
</dbReference>